<dbReference type="Pfam" id="PF00876">
    <property type="entry name" value="Innexin"/>
    <property type="match status" value="1"/>
</dbReference>
<evidence type="ECO:0000256" key="2">
    <source>
        <dbReference type="ARBA" id="ARBA00022448"/>
    </source>
</evidence>
<dbReference type="PRINTS" id="PR01262">
    <property type="entry name" value="INNEXIN"/>
</dbReference>
<name>I7FTZ1_DUGJA</name>
<keyword evidence="7 9" id="KW-0472">Membrane</keyword>
<gene>
    <name evidence="10" type="primary">Inx12</name>
    <name evidence="9" type="synonym">inx</name>
</gene>
<evidence type="ECO:0000256" key="1">
    <source>
        <dbReference type="ARBA" id="ARBA00004651"/>
    </source>
</evidence>
<comment type="subcellular location">
    <subcellularLocation>
        <location evidence="1 9">Cell membrane</location>
        <topology evidence="1 9">Multi-pass membrane protein</topology>
    </subcellularLocation>
</comment>
<comment type="function">
    <text evidence="9">Structural component of the gap junctions.</text>
</comment>
<dbReference type="GO" id="GO:0005921">
    <property type="term" value="C:gap junction"/>
    <property type="evidence" value="ECO:0007669"/>
    <property type="project" value="UniProtKB-UniRule"/>
</dbReference>
<keyword evidence="5 9" id="KW-1133">Transmembrane helix</keyword>
<dbReference type="GO" id="GO:0034220">
    <property type="term" value="P:monoatomic ion transmembrane transport"/>
    <property type="evidence" value="ECO:0007669"/>
    <property type="project" value="UniProtKB-KW"/>
</dbReference>
<proteinExistence type="evidence at transcript level"/>
<dbReference type="EMBL" id="AB178521">
    <property type="protein sequence ID" value="BAD83778.1"/>
    <property type="molecule type" value="mRNA"/>
</dbReference>
<feature type="transmembrane region" description="Helical" evidence="9">
    <location>
        <begin position="181"/>
        <end position="203"/>
    </location>
</feature>
<dbReference type="AlphaFoldDB" id="I7FTZ1"/>
<keyword evidence="4 9" id="KW-0812">Transmembrane</keyword>
<evidence type="ECO:0000256" key="3">
    <source>
        <dbReference type="ARBA" id="ARBA00022475"/>
    </source>
</evidence>
<dbReference type="InterPro" id="IPR000990">
    <property type="entry name" value="Innexin"/>
</dbReference>
<dbReference type="GO" id="GO:0005886">
    <property type="term" value="C:plasma membrane"/>
    <property type="evidence" value="ECO:0007669"/>
    <property type="project" value="UniProtKB-SubCell"/>
</dbReference>
<keyword evidence="3" id="KW-1003">Cell membrane</keyword>
<evidence type="ECO:0000256" key="4">
    <source>
        <dbReference type="ARBA" id="ARBA00022692"/>
    </source>
</evidence>
<evidence type="ECO:0000256" key="5">
    <source>
        <dbReference type="ARBA" id="ARBA00022989"/>
    </source>
</evidence>
<keyword evidence="6 9" id="KW-0406">Ion transport</keyword>
<dbReference type="PANTHER" id="PTHR11893:SF30">
    <property type="entry name" value="INNEXIN UNC-9"/>
    <property type="match status" value="1"/>
</dbReference>
<feature type="transmembrane region" description="Helical" evidence="9">
    <location>
        <begin position="21"/>
        <end position="44"/>
    </location>
</feature>
<dbReference type="PANTHER" id="PTHR11893">
    <property type="entry name" value="INNEXIN"/>
    <property type="match status" value="1"/>
</dbReference>
<dbReference type="PROSITE" id="PS51013">
    <property type="entry name" value="PANNEXIN"/>
    <property type="match status" value="1"/>
</dbReference>
<evidence type="ECO:0000256" key="6">
    <source>
        <dbReference type="ARBA" id="ARBA00023065"/>
    </source>
</evidence>
<reference evidence="10" key="1">
    <citation type="submission" date="2004-04" db="EMBL/GenBank/DDBJ databases">
        <title>Ion fluxes participate in the determination of anterior-posterior polarity during planarian regeneration.</title>
        <authorList>
            <person name="Nogi T."/>
            <person name="Adams D.S."/>
            <person name="Levin M."/>
        </authorList>
    </citation>
    <scope>NUCLEOTIDE SEQUENCE</scope>
    <source>
        <strain evidence="10">GI</strain>
    </source>
</reference>
<keyword evidence="8 9" id="KW-0407">Ion channel</keyword>
<evidence type="ECO:0000256" key="7">
    <source>
        <dbReference type="ARBA" id="ARBA00023136"/>
    </source>
</evidence>
<evidence type="ECO:0000313" key="10">
    <source>
        <dbReference type="EMBL" id="BAD83778.1"/>
    </source>
</evidence>
<dbReference type="GO" id="GO:0005243">
    <property type="term" value="F:gap junction channel activity"/>
    <property type="evidence" value="ECO:0007669"/>
    <property type="project" value="TreeGrafter"/>
</dbReference>
<sequence>MDSDSILKLTRVFRSPLGGDGVSFIDVLNYQYSSAVLVLFIAIIGTRQYIGKPIQCWVPQEFTRAWEDYAENICWVQNTYFLPPEKHIPESDVELHAVEFISYYQWIVIVMGAQAVLCYLPQIIWRVGSRRFPVLLRNSKEAILPDRELRRKAVACLVAALEEQAIRNCRFRKKNSMLHKLMCGLGPGAELSVLFMVVRFLFIGNAIGQLYLMRDFLGTNHTTFGVMIFQDILAGHDWKVSGHFPRVTYCPVEIRKMGQMKPAIYTLQCVLPINYFVEKIYAFLWFWFVTLACATSFNTFLWFFDLFVRNRQVAFVSSYLRALKQLSSTEERDCGRFVDIVLGKDGIFLLKAVANVASDLMALDVTGIMWRNFRHAKVTGTEEDMAIVWLEAHTKIHKPGSNIV</sequence>
<comment type="similarity">
    <text evidence="9">Belongs to the pannexin family.</text>
</comment>
<evidence type="ECO:0000256" key="8">
    <source>
        <dbReference type="ARBA" id="ARBA00023303"/>
    </source>
</evidence>
<feature type="transmembrane region" description="Helical" evidence="9">
    <location>
        <begin position="280"/>
        <end position="304"/>
    </location>
</feature>
<keyword evidence="2 9" id="KW-0813">Transport</keyword>
<accession>I7FTZ1</accession>
<organism evidence="10">
    <name type="scientific">Dugesia japonica</name>
    <name type="common">Planarian</name>
    <dbReference type="NCBI Taxonomy" id="6161"/>
    <lineage>
        <taxon>Eukaryota</taxon>
        <taxon>Metazoa</taxon>
        <taxon>Spiralia</taxon>
        <taxon>Lophotrochozoa</taxon>
        <taxon>Platyhelminthes</taxon>
        <taxon>Rhabditophora</taxon>
        <taxon>Seriata</taxon>
        <taxon>Tricladida</taxon>
        <taxon>Continenticola</taxon>
        <taxon>Geoplanoidea</taxon>
        <taxon>Dugesiidae</taxon>
        <taxon>Dugesia</taxon>
    </lineage>
</organism>
<evidence type="ECO:0000256" key="9">
    <source>
        <dbReference type="RuleBase" id="RU010713"/>
    </source>
</evidence>
<feature type="transmembrane region" description="Helical" evidence="9">
    <location>
        <begin position="103"/>
        <end position="121"/>
    </location>
</feature>
<protein>
    <recommendedName>
        <fullName evidence="9">Innexin</fullName>
    </recommendedName>
</protein>